<dbReference type="OrthoDB" id="5666689at2"/>
<dbReference type="SUPFAM" id="SSF51294">
    <property type="entry name" value="Hedgehog/intein (Hint) domain"/>
    <property type="match status" value="1"/>
</dbReference>
<dbReference type="AlphaFoldDB" id="A0A1W1X849"/>
<proteinExistence type="predicted"/>
<reference evidence="1 2" key="1">
    <citation type="submission" date="2017-04" db="EMBL/GenBank/DDBJ databases">
        <authorList>
            <person name="Afonso C.L."/>
            <person name="Miller P.J."/>
            <person name="Scott M.A."/>
            <person name="Spackman E."/>
            <person name="Goraichik I."/>
            <person name="Dimitrov K.M."/>
            <person name="Suarez D.L."/>
            <person name="Swayne D.E."/>
        </authorList>
    </citation>
    <scope>NUCLEOTIDE SEQUENCE [LARGE SCALE GENOMIC DNA]</scope>
    <source>
        <strain evidence="1 2">DSM 23236</strain>
    </source>
</reference>
<dbReference type="Proteomes" id="UP000192761">
    <property type="component" value="Unassembled WGS sequence"/>
</dbReference>
<dbReference type="RefSeq" id="WP_084089288.1">
    <property type="nucleotide sequence ID" value="NZ_FWXD01000004.1"/>
</dbReference>
<evidence type="ECO:0000313" key="1">
    <source>
        <dbReference type="EMBL" id="SMC20142.1"/>
    </source>
</evidence>
<gene>
    <name evidence="1" type="ORF">SAMN02745857_00832</name>
</gene>
<name>A0A1W1X849_9NEIS</name>
<dbReference type="STRING" id="1121001.SAMN02745857_00832"/>
<organism evidence="1 2">
    <name type="scientific">Andreprevotia lacus DSM 23236</name>
    <dbReference type="NCBI Taxonomy" id="1121001"/>
    <lineage>
        <taxon>Bacteria</taxon>
        <taxon>Pseudomonadati</taxon>
        <taxon>Pseudomonadota</taxon>
        <taxon>Betaproteobacteria</taxon>
        <taxon>Neisseriales</taxon>
        <taxon>Chitinibacteraceae</taxon>
        <taxon>Andreprevotia</taxon>
    </lineage>
</organism>
<dbReference type="EMBL" id="FWXD01000004">
    <property type="protein sequence ID" value="SMC20142.1"/>
    <property type="molecule type" value="Genomic_DNA"/>
</dbReference>
<dbReference type="InterPro" id="IPR036844">
    <property type="entry name" value="Hint_dom_sf"/>
</dbReference>
<keyword evidence="2" id="KW-1185">Reference proteome</keyword>
<accession>A0A1W1X849</accession>
<sequence length="158" mass="17838">MSNPDFGFATGTLIRTKEGLKPIETVTVGDWVLSFPDNQTPPGHKREESEYTFARVAEVCQTHDRPFSRLLVDHLASNQRDEIFVTANQPIYLAGTGWVKTERLRATSTLENYYFGNLMVGRNYPEAQRGIAYNLALESLHTFYVGTHGVWVHACSID</sequence>
<dbReference type="Gene3D" id="2.170.16.10">
    <property type="entry name" value="Hedgehog/Intein (Hint) domain"/>
    <property type="match status" value="1"/>
</dbReference>
<protein>
    <submittedName>
        <fullName evidence="1">Pretoxin HINT domain-containing protein</fullName>
    </submittedName>
</protein>
<dbReference type="Pfam" id="PF07591">
    <property type="entry name" value="PT-HINT"/>
    <property type="match status" value="1"/>
</dbReference>
<evidence type="ECO:0000313" key="2">
    <source>
        <dbReference type="Proteomes" id="UP000192761"/>
    </source>
</evidence>